<organism evidence="2 3">
    <name type="scientific">Edaphobacter aggregans</name>
    <dbReference type="NCBI Taxonomy" id="570835"/>
    <lineage>
        <taxon>Bacteria</taxon>
        <taxon>Pseudomonadati</taxon>
        <taxon>Acidobacteriota</taxon>
        <taxon>Terriglobia</taxon>
        <taxon>Terriglobales</taxon>
        <taxon>Acidobacteriaceae</taxon>
        <taxon>Edaphobacter</taxon>
    </lineage>
</organism>
<keyword evidence="3" id="KW-1185">Reference proteome</keyword>
<keyword evidence="1" id="KW-0472">Membrane</keyword>
<keyword evidence="1" id="KW-0812">Transmembrane</keyword>
<evidence type="ECO:0000256" key="1">
    <source>
        <dbReference type="SAM" id="Phobius"/>
    </source>
</evidence>
<evidence type="ECO:0000313" key="2">
    <source>
        <dbReference type="EMBL" id="RSL18057.1"/>
    </source>
</evidence>
<feature type="transmembrane region" description="Helical" evidence="1">
    <location>
        <begin position="92"/>
        <end position="110"/>
    </location>
</feature>
<proteinExistence type="predicted"/>
<feature type="transmembrane region" description="Helical" evidence="1">
    <location>
        <begin position="63"/>
        <end position="86"/>
    </location>
</feature>
<dbReference type="AlphaFoldDB" id="A0A3R9QJM1"/>
<protein>
    <submittedName>
        <fullName evidence="2">Uncharacterized protein</fullName>
    </submittedName>
</protein>
<dbReference type="EMBL" id="RSDW01000001">
    <property type="protein sequence ID" value="RSL18057.1"/>
    <property type="molecule type" value="Genomic_DNA"/>
</dbReference>
<accession>A0A3R9QJM1</accession>
<gene>
    <name evidence="2" type="ORF">EDE15_3613</name>
</gene>
<reference evidence="2 3" key="1">
    <citation type="submission" date="2018-12" db="EMBL/GenBank/DDBJ databases">
        <title>Sequencing of bacterial isolates from soil warming experiment in Harvard Forest, Massachusetts, USA.</title>
        <authorList>
            <person name="Deangelis K."/>
        </authorList>
    </citation>
    <scope>NUCLEOTIDE SEQUENCE [LARGE SCALE GENOMIC DNA]</scope>
    <source>
        <strain evidence="2 3">EB153</strain>
    </source>
</reference>
<sequence length="118" mass="13212">MREEWMNEENTPDADVEIEQRLIRALETRPTVRIPADFAARVASQLPERRPIALTPTHYGRKAMVICMVVLGVALLAAFALHGMAVPPAVQVTAWILYAQFLALVVWFGMRGALRKLS</sequence>
<evidence type="ECO:0000313" key="3">
    <source>
        <dbReference type="Proteomes" id="UP000269669"/>
    </source>
</evidence>
<dbReference type="RefSeq" id="WP_125486466.1">
    <property type="nucleotide sequence ID" value="NZ_RSDW01000001.1"/>
</dbReference>
<keyword evidence="1" id="KW-1133">Transmembrane helix</keyword>
<name>A0A3R9QJM1_9BACT</name>
<dbReference type="Proteomes" id="UP000269669">
    <property type="component" value="Unassembled WGS sequence"/>
</dbReference>
<dbReference type="OrthoDB" id="123348at2"/>
<comment type="caution">
    <text evidence="2">The sequence shown here is derived from an EMBL/GenBank/DDBJ whole genome shotgun (WGS) entry which is preliminary data.</text>
</comment>